<dbReference type="GO" id="GO:0030026">
    <property type="term" value="P:intracellular manganese ion homeostasis"/>
    <property type="evidence" value="ECO:0007669"/>
    <property type="project" value="TreeGrafter"/>
</dbReference>
<evidence type="ECO:0000313" key="7">
    <source>
        <dbReference type="EMBL" id="OBZ79689.1"/>
    </source>
</evidence>
<proteinExistence type="predicted"/>
<keyword evidence="4 6" id="KW-0472">Membrane</keyword>
<evidence type="ECO:0000256" key="6">
    <source>
        <dbReference type="SAM" id="Phobius"/>
    </source>
</evidence>
<dbReference type="EMBL" id="LUGG01000001">
    <property type="protein sequence ID" value="OBZ79689.1"/>
    <property type="molecule type" value="Genomic_DNA"/>
</dbReference>
<dbReference type="PANTHER" id="PTHR11706:SF101">
    <property type="entry name" value="MANGANESE TRANSPORTER SMF1"/>
    <property type="match status" value="1"/>
</dbReference>
<dbReference type="InterPro" id="IPR001046">
    <property type="entry name" value="NRAMP_fam"/>
</dbReference>
<evidence type="ECO:0000256" key="3">
    <source>
        <dbReference type="ARBA" id="ARBA00022989"/>
    </source>
</evidence>
<comment type="subcellular location">
    <subcellularLocation>
        <location evidence="1">Membrane</location>
        <topology evidence="1">Multi-pass membrane protein</topology>
    </subcellularLocation>
</comment>
<feature type="transmembrane region" description="Helical" evidence="6">
    <location>
        <begin position="117"/>
        <end position="139"/>
    </location>
</feature>
<evidence type="ECO:0000256" key="4">
    <source>
        <dbReference type="ARBA" id="ARBA00023136"/>
    </source>
</evidence>
<dbReference type="OrthoDB" id="409173at2759"/>
<keyword evidence="8" id="KW-1185">Reference proteome</keyword>
<accession>A0A1C7MTB3</accession>
<dbReference type="PANTHER" id="PTHR11706">
    <property type="entry name" value="SOLUTE CARRIER PROTEIN FAMILY 11 MEMBER"/>
    <property type="match status" value="1"/>
</dbReference>
<dbReference type="GO" id="GO:0015086">
    <property type="term" value="F:cadmium ion transmembrane transporter activity"/>
    <property type="evidence" value="ECO:0007669"/>
    <property type="project" value="TreeGrafter"/>
</dbReference>
<comment type="caution">
    <text evidence="7">The sequence shown here is derived from an EMBL/GenBank/DDBJ whole genome shotgun (WGS) entry which is preliminary data.</text>
</comment>
<evidence type="ECO:0000313" key="8">
    <source>
        <dbReference type="Proteomes" id="UP000092993"/>
    </source>
</evidence>
<feature type="transmembrane region" description="Helical" evidence="6">
    <location>
        <begin position="31"/>
        <end position="54"/>
    </location>
</feature>
<dbReference type="Proteomes" id="UP000092993">
    <property type="component" value="Unassembled WGS sequence"/>
</dbReference>
<organism evidence="7 8">
    <name type="scientific">Grifola frondosa</name>
    <name type="common">Maitake</name>
    <name type="synonym">Polyporus frondosus</name>
    <dbReference type="NCBI Taxonomy" id="5627"/>
    <lineage>
        <taxon>Eukaryota</taxon>
        <taxon>Fungi</taxon>
        <taxon>Dikarya</taxon>
        <taxon>Basidiomycota</taxon>
        <taxon>Agaricomycotina</taxon>
        <taxon>Agaricomycetes</taxon>
        <taxon>Polyporales</taxon>
        <taxon>Grifolaceae</taxon>
        <taxon>Grifola</taxon>
    </lineage>
</organism>
<dbReference type="GO" id="GO:0034755">
    <property type="term" value="P:iron ion transmembrane transport"/>
    <property type="evidence" value="ECO:0007669"/>
    <property type="project" value="TreeGrafter"/>
</dbReference>
<name>A0A1C7MTB3_GRIFR</name>
<dbReference type="Pfam" id="PF01566">
    <property type="entry name" value="Nramp"/>
    <property type="match status" value="1"/>
</dbReference>
<protein>
    <submittedName>
        <fullName evidence="7">Manganese transporter SMF1</fullName>
    </submittedName>
</protein>
<sequence length="143" mass="15226">MSMLRRLLTRCLGLVPSLVVAAAIGRSGIDTLLVASQVVLSIVLPFIVFPLLWLTSSRNIMRVKNPASAVSQGEQHANTPDPATTSNVSDPRNVSEVPGQEAAEEFVDFSNGKVTIFLGYAIWLVVIMANVYAIVGLAMGQGS</sequence>
<dbReference type="STRING" id="5627.A0A1C7MTB3"/>
<reference evidence="7 8" key="1">
    <citation type="submission" date="2016-03" db="EMBL/GenBank/DDBJ databases">
        <title>Whole genome sequencing of Grifola frondosa 9006-11.</title>
        <authorList>
            <person name="Min B."/>
            <person name="Park H."/>
            <person name="Kim J.-G."/>
            <person name="Cho H."/>
            <person name="Oh Y.-L."/>
            <person name="Kong W.-S."/>
            <person name="Choi I.-G."/>
        </authorList>
    </citation>
    <scope>NUCLEOTIDE SEQUENCE [LARGE SCALE GENOMIC DNA]</scope>
    <source>
        <strain evidence="7 8">9006-11</strain>
    </source>
</reference>
<gene>
    <name evidence="7" type="primary">SMF1</name>
    <name evidence="7" type="ORF">A0H81_01344</name>
</gene>
<feature type="compositionally biased region" description="Polar residues" evidence="5">
    <location>
        <begin position="71"/>
        <end position="92"/>
    </location>
</feature>
<dbReference type="PRINTS" id="PR00447">
    <property type="entry name" value="NATRESASSCMP"/>
</dbReference>
<evidence type="ECO:0000256" key="2">
    <source>
        <dbReference type="ARBA" id="ARBA00022692"/>
    </source>
</evidence>
<keyword evidence="3 6" id="KW-1133">Transmembrane helix</keyword>
<dbReference type="GO" id="GO:0005384">
    <property type="term" value="F:manganese ion transmembrane transporter activity"/>
    <property type="evidence" value="ECO:0007669"/>
    <property type="project" value="TreeGrafter"/>
</dbReference>
<keyword evidence="2 6" id="KW-0812">Transmembrane</keyword>
<dbReference type="AlphaFoldDB" id="A0A1C7MTB3"/>
<evidence type="ECO:0000256" key="5">
    <source>
        <dbReference type="SAM" id="MobiDB-lite"/>
    </source>
</evidence>
<dbReference type="GO" id="GO:0005886">
    <property type="term" value="C:plasma membrane"/>
    <property type="evidence" value="ECO:0007669"/>
    <property type="project" value="TreeGrafter"/>
</dbReference>
<evidence type="ECO:0000256" key="1">
    <source>
        <dbReference type="ARBA" id="ARBA00004141"/>
    </source>
</evidence>
<feature type="region of interest" description="Disordered" evidence="5">
    <location>
        <begin position="71"/>
        <end position="95"/>
    </location>
</feature>